<organism evidence="2 5">
    <name type="scientific">Crassostrea virginica</name>
    <name type="common">Eastern oyster</name>
    <dbReference type="NCBI Taxonomy" id="6565"/>
    <lineage>
        <taxon>Eukaryota</taxon>
        <taxon>Metazoa</taxon>
        <taxon>Spiralia</taxon>
        <taxon>Lophotrochozoa</taxon>
        <taxon>Mollusca</taxon>
        <taxon>Bivalvia</taxon>
        <taxon>Autobranchia</taxon>
        <taxon>Pteriomorphia</taxon>
        <taxon>Ostreida</taxon>
        <taxon>Ostreoidea</taxon>
        <taxon>Ostreidae</taxon>
        <taxon>Crassostrea</taxon>
    </lineage>
</organism>
<accession>A0A8B8BN83</accession>
<protein>
    <submittedName>
        <fullName evidence="3 4">Uncharacterized protein LOC111111906 isoform X1</fullName>
    </submittedName>
</protein>
<dbReference type="RefSeq" id="XP_022304801.1">
    <property type="nucleotide sequence ID" value="XM_022449093.1"/>
</dbReference>
<evidence type="ECO:0000313" key="5">
    <source>
        <dbReference type="RefSeq" id="XP_022304802.1"/>
    </source>
</evidence>
<feature type="region of interest" description="Disordered" evidence="1">
    <location>
        <begin position="545"/>
        <end position="569"/>
    </location>
</feature>
<reference evidence="3 4" key="1">
    <citation type="submission" date="2025-04" db="UniProtKB">
        <authorList>
            <consortium name="RefSeq"/>
        </authorList>
    </citation>
    <scope>IDENTIFICATION</scope>
    <source>
        <tissue evidence="3 4">Whole sample</tissue>
    </source>
</reference>
<dbReference type="GeneID" id="111111906"/>
<keyword evidence="2" id="KW-1185">Reference proteome</keyword>
<dbReference type="KEGG" id="cvn:111111906"/>
<dbReference type="Proteomes" id="UP000694844">
    <property type="component" value="Chromosome 9"/>
</dbReference>
<dbReference type="RefSeq" id="XP_022304800.1">
    <property type="nucleotide sequence ID" value="XM_022449092.1"/>
</dbReference>
<sequence>MACENIELETRRNPSRTGTYCGSKQIGDVHSLEETSQRTSEWETFKRKLPRITWPRDGCQQVPRFRPLPLYEKKPSGEESTTRSCLYNSAAFQHFQYSLDLMRDCESRVELVIPMDKETKLPTNVMVQINIIGEVTENDLKLLSKRKGKQKISEEQRVWDAKPLICFQNARTLSSAIESLRPEDACHKIIVTSNNACSSEKIVVVPIHRLQEAITECLEEPLHRLLEKWEENLKEISPIKQRNRILSEIVIIRKQMMFEENKEEPEANASLANATIVPSIVKEYLFSNPDVTSFGIWQHSSFKVFVKKATDKEILRKEIEALNEEFFKIYTLKIENKRIKEELTMKQGDFLLREPRHDKEHVNAGTLGGFVIKPNDPESKFALTCSHLFPNENQTAFAGASLQLQHYKNIGKCVFAIRERDFAAIEIDESVSNECDVIFRREDGKKTNAHLYEGCMENLGFLHKVGAGAKLTKGTLLSEEFYIKNFTNKNNRESLFFVRGIGGLFSGEGDSGSLVFSRPRDVQQNYINIIGMVFGNNVIKYDDVDEVDDDDSDDDGGGGGYDESKNESANISSRAYKLNFSGKKQFESENTSSHSQTVKTCAKHHTDIEDERVSSCYRINSSLDLFKRSKRVPVKFKDDLSSSSDDDK</sequence>
<proteinExistence type="predicted"/>
<evidence type="ECO:0000256" key="1">
    <source>
        <dbReference type="SAM" id="MobiDB-lite"/>
    </source>
</evidence>
<name>A0A8B8BN83_CRAVI</name>
<evidence type="ECO:0000313" key="4">
    <source>
        <dbReference type="RefSeq" id="XP_022304801.1"/>
    </source>
</evidence>
<dbReference type="RefSeq" id="XP_022304802.1">
    <property type="nucleotide sequence ID" value="XM_022449094.1"/>
</dbReference>
<dbReference type="AlphaFoldDB" id="A0A8B8BN83"/>
<feature type="compositionally biased region" description="Acidic residues" evidence="1">
    <location>
        <begin position="545"/>
        <end position="556"/>
    </location>
</feature>
<gene>
    <name evidence="3 4 5" type="primary">LOC111111906</name>
</gene>
<dbReference type="OrthoDB" id="6159959at2759"/>
<evidence type="ECO:0000313" key="3">
    <source>
        <dbReference type="RefSeq" id="XP_022304800.1"/>
    </source>
</evidence>
<evidence type="ECO:0000313" key="2">
    <source>
        <dbReference type="Proteomes" id="UP000694844"/>
    </source>
</evidence>